<reference evidence="1" key="1">
    <citation type="submission" date="2019-08" db="EMBL/GenBank/DDBJ databases">
        <authorList>
            <person name="Kucharzyk K."/>
            <person name="Murdoch R.W."/>
            <person name="Higgins S."/>
            <person name="Loffler F."/>
        </authorList>
    </citation>
    <scope>NUCLEOTIDE SEQUENCE</scope>
</reference>
<evidence type="ECO:0000313" key="1">
    <source>
        <dbReference type="EMBL" id="MPN00019.1"/>
    </source>
</evidence>
<dbReference type="AlphaFoldDB" id="A0A645EFX2"/>
<dbReference type="EMBL" id="VSSQ01046070">
    <property type="protein sequence ID" value="MPN00019.1"/>
    <property type="molecule type" value="Genomic_DNA"/>
</dbReference>
<proteinExistence type="predicted"/>
<sequence length="149" mass="16506">MSQFASLEQMANLNTTMRLSGAQNLNGKFVALDVRDSSGVQESGLVRAVFKRNNEVYITVEDGNGKIKEYGYDQVTDILDMSDEIQGNLNFINASALIGKTVEIPDKENKIQGIIKEVYKGQNGIMVKVDVNGAIKEYPYNYITSIKTT</sequence>
<gene>
    <name evidence="1" type="ORF">SDC9_147213</name>
</gene>
<name>A0A645EFX2_9ZZZZ</name>
<protein>
    <submittedName>
        <fullName evidence="1">Uncharacterized protein</fullName>
    </submittedName>
</protein>
<comment type="caution">
    <text evidence="1">The sequence shown here is derived from an EMBL/GenBank/DDBJ whole genome shotgun (WGS) entry which is preliminary data.</text>
</comment>
<organism evidence="1">
    <name type="scientific">bioreactor metagenome</name>
    <dbReference type="NCBI Taxonomy" id="1076179"/>
    <lineage>
        <taxon>unclassified sequences</taxon>
        <taxon>metagenomes</taxon>
        <taxon>ecological metagenomes</taxon>
    </lineage>
</organism>
<accession>A0A645EFX2</accession>